<dbReference type="EMBL" id="CACVAQ010000357">
    <property type="protein sequence ID" value="CAA6825171.1"/>
    <property type="molecule type" value="Genomic_DNA"/>
</dbReference>
<sequence length="30" mass="3928">MFRFDSLNQNLILEFFVFQYFLRKLYKHIR</sequence>
<reference evidence="1" key="1">
    <citation type="submission" date="2020-01" db="EMBL/GenBank/DDBJ databases">
        <authorList>
            <person name="Meier V. D."/>
            <person name="Meier V D."/>
        </authorList>
    </citation>
    <scope>NUCLEOTIDE SEQUENCE</scope>
    <source>
        <strain evidence="1">HLG_WM_MAG_10</strain>
    </source>
</reference>
<proteinExistence type="predicted"/>
<protein>
    <submittedName>
        <fullName evidence="1">Uncharacterized protein</fullName>
    </submittedName>
</protein>
<evidence type="ECO:0000313" key="1">
    <source>
        <dbReference type="EMBL" id="CAA6825171.1"/>
    </source>
</evidence>
<name>A0A6S6TQY5_9BACT</name>
<accession>A0A6S6TQY5</accession>
<organism evidence="1">
    <name type="scientific">uncultured Aureispira sp</name>
    <dbReference type="NCBI Taxonomy" id="1331704"/>
    <lineage>
        <taxon>Bacteria</taxon>
        <taxon>Pseudomonadati</taxon>
        <taxon>Bacteroidota</taxon>
        <taxon>Saprospiria</taxon>
        <taxon>Saprospirales</taxon>
        <taxon>Saprospiraceae</taxon>
        <taxon>Aureispira</taxon>
        <taxon>environmental samples</taxon>
    </lineage>
</organism>
<gene>
    <name evidence="1" type="ORF">HELGO_WM20114</name>
</gene>
<dbReference type="AlphaFoldDB" id="A0A6S6TQY5"/>